<dbReference type="PANTHER" id="PTHR28297">
    <property type="entry name" value="FUNGAL PROTEIN"/>
    <property type="match status" value="1"/>
</dbReference>
<evidence type="ECO:0000256" key="1">
    <source>
        <dbReference type="SAM" id="MobiDB-lite"/>
    </source>
</evidence>
<feature type="region of interest" description="Disordered" evidence="1">
    <location>
        <begin position="272"/>
        <end position="403"/>
    </location>
</feature>
<feature type="transmembrane region" description="Helical" evidence="2">
    <location>
        <begin position="239"/>
        <end position="259"/>
    </location>
</feature>
<comment type="caution">
    <text evidence="3">The sequence shown here is derived from an EMBL/GenBank/DDBJ whole genome shotgun (WGS) entry which is preliminary data.</text>
</comment>
<keyword evidence="4" id="KW-1185">Reference proteome</keyword>
<feature type="compositionally biased region" description="Basic and acidic residues" evidence="1">
    <location>
        <begin position="272"/>
        <end position="290"/>
    </location>
</feature>
<keyword evidence="2" id="KW-0812">Transmembrane</keyword>
<name>A0AAN6GJY7_9BASI</name>
<sequence length="403" mass="43175">MTATSTTLSPQAAAQDRYQPPASASSPSSPWIPKFASSKAQRVRQILYLTVMHGLGAALISGGINFGVSVAMYLRQSDITMWILAKNTVAGDMGVTVLIQVTVTFIITSTLIRGDLKSGLAIPLQQPWPPAPASTAQAEGSANLSPATPYTQSQHRSSLQLLKHNVETFYIITQQNFITQGGISVKERFWRLFRTALQGFILACCVFPWFWGIAIAILAPIYSNKPMGHTWVPMVIKGVYGALLGLITNPLIALMNLGAHDVAGQDLVHRKGATPEEERGEALPAKDKISGETTAVAAQSVEAPEPSPVDTSVSQSTVTETREQQPAPVGIAAAQPPPEATARRSEEMDAVSRPRTSFAISASDSRMTLDRESSNAHEDFESAVDVPLSSTTDLPASSQKKLL</sequence>
<keyword evidence="2" id="KW-0472">Membrane</keyword>
<dbReference type="Proteomes" id="UP001176517">
    <property type="component" value="Unassembled WGS sequence"/>
</dbReference>
<feature type="compositionally biased region" description="Basic and acidic residues" evidence="1">
    <location>
        <begin position="367"/>
        <end position="380"/>
    </location>
</feature>
<evidence type="ECO:0000313" key="4">
    <source>
        <dbReference type="Proteomes" id="UP001176517"/>
    </source>
</evidence>
<organism evidence="3 4">
    <name type="scientific">Tilletia horrida</name>
    <dbReference type="NCBI Taxonomy" id="155126"/>
    <lineage>
        <taxon>Eukaryota</taxon>
        <taxon>Fungi</taxon>
        <taxon>Dikarya</taxon>
        <taxon>Basidiomycota</taxon>
        <taxon>Ustilaginomycotina</taxon>
        <taxon>Exobasidiomycetes</taxon>
        <taxon>Tilletiales</taxon>
        <taxon>Tilletiaceae</taxon>
        <taxon>Tilletia</taxon>
    </lineage>
</organism>
<feature type="compositionally biased region" description="Basic and acidic residues" evidence="1">
    <location>
        <begin position="341"/>
        <end position="352"/>
    </location>
</feature>
<feature type="transmembrane region" description="Helical" evidence="2">
    <location>
        <begin position="46"/>
        <end position="73"/>
    </location>
</feature>
<feature type="compositionally biased region" description="Low complexity" evidence="1">
    <location>
        <begin position="20"/>
        <end position="29"/>
    </location>
</feature>
<feature type="compositionally biased region" description="Polar residues" evidence="1">
    <location>
        <begin position="354"/>
        <end position="366"/>
    </location>
</feature>
<evidence type="ECO:0000313" key="3">
    <source>
        <dbReference type="EMBL" id="KAK0544900.1"/>
    </source>
</evidence>
<dbReference type="PANTHER" id="PTHR28297:SF1">
    <property type="entry name" value="FUNGAL PROTEIN"/>
    <property type="match status" value="1"/>
</dbReference>
<dbReference type="AlphaFoldDB" id="A0AAN6GJY7"/>
<evidence type="ECO:0000256" key="2">
    <source>
        <dbReference type="SAM" id="Phobius"/>
    </source>
</evidence>
<accession>A0AAN6GJY7</accession>
<feature type="region of interest" description="Disordered" evidence="1">
    <location>
        <begin position="131"/>
        <end position="151"/>
    </location>
</feature>
<feature type="transmembrane region" description="Helical" evidence="2">
    <location>
        <begin position="196"/>
        <end position="219"/>
    </location>
</feature>
<protein>
    <submittedName>
        <fullName evidence="3">Uncharacterized protein</fullName>
    </submittedName>
</protein>
<keyword evidence="2" id="KW-1133">Transmembrane helix</keyword>
<feature type="compositionally biased region" description="Polar residues" evidence="1">
    <location>
        <begin position="309"/>
        <end position="319"/>
    </location>
</feature>
<dbReference type="EMBL" id="JAPDMZ010000256">
    <property type="protein sequence ID" value="KAK0544900.1"/>
    <property type="molecule type" value="Genomic_DNA"/>
</dbReference>
<feature type="compositionally biased region" description="Polar residues" evidence="1">
    <location>
        <begin position="134"/>
        <end position="151"/>
    </location>
</feature>
<reference evidence="3" key="1">
    <citation type="journal article" date="2023" name="PhytoFront">
        <title>Draft Genome Resources of Seven Strains of Tilletia horrida, Causal Agent of Kernel Smut of Rice.</title>
        <authorList>
            <person name="Khanal S."/>
            <person name="Antony Babu S."/>
            <person name="Zhou X.G."/>
        </authorList>
    </citation>
    <scope>NUCLEOTIDE SEQUENCE</scope>
    <source>
        <strain evidence="3">TX6</strain>
    </source>
</reference>
<feature type="region of interest" description="Disordered" evidence="1">
    <location>
        <begin position="1"/>
        <end position="30"/>
    </location>
</feature>
<feature type="compositionally biased region" description="Polar residues" evidence="1">
    <location>
        <begin position="1"/>
        <end position="12"/>
    </location>
</feature>
<gene>
    <name evidence="3" type="ORF">OC846_005879</name>
</gene>
<feature type="compositionally biased region" description="Polar residues" evidence="1">
    <location>
        <begin position="388"/>
        <end position="403"/>
    </location>
</feature>
<dbReference type="InterPro" id="IPR018852">
    <property type="entry name" value="DUF2456"/>
</dbReference>
<dbReference type="Pfam" id="PF10445">
    <property type="entry name" value="DUF2456"/>
    <property type="match status" value="1"/>
</dbReference>
<proteinExistence type="predicted"/>
<feature type="transmembrane region" description="Helical" evidence="2">
    <location>
        <begin position="93"/>
        <end position="112"/>
    </location>
</feature>